<feature type="transmembrane region" description="Helical" evidence="2">
    <location>
        <begin position="207"/>
        <end position="229"/>
    </location>
</feature>
<feature type="signal peptide" evidence="3">
    <location>
        <begin position="1"/>
        <end position="30"/>
    </location>
</feature>
<feature type="region of interest" description="Disordered" evidence="1">
    <location>
        <begin position="147"/>
        <end position="204"/>
    </location>
</feature>
<keyword evidence="2" id="KW-0472">Membrane</keyword>
<name>A0ABP4LPA8_9ACTN</name>
<keyword evidence="2" id="KW-1133">Transmembrane helix</keyword>
<evidence type="ECO:0000256" key="2">
    <source>
        <dbReference type="SAM" id="Phobius"/>
    </source>
</evidence>
<comment type="caution">
    <text evidence="4">The sequence shown here is derived from an EMBL/GenBank/DDBJ whole genome shotgun (WGS) entry which is preliminary data.</text>
</comment>
<feature type="compositionally biased region" description="Low complexity" evidence="1">
    <location>
        <begin position="184"/>
        <end position="195"/>
    </location>
</feature>
<dbReference type="RefSeq" id="WP_344504748.1">
    <property type="nucleotide sequence ID" value="NZ_BAAAQD010000010.1"/>
</dbReference>
<accession>A0ABP4LPA8</accession>
<reference evidence="5" key="1">
    <citation type="journal article" date="2019" name="Int. J. Syst. Evol. Microbiol.">
        <title>The Global Catalogue of Microorganisms (GCM) 10K type strain sequencing project: providing services to taxonomists for standard genome sequencing and annotation.</title>
        <authorList>
            <consortium name="The Broad Institute Genomics Platform"/>
            <consortium name="The Broad Institute Genome Sequencing Center for Infectious Disease"/>
            <person name="Wu L."/>
            <person name="Ma J."/>
        </authorList>
    </citation>
    <scope>NUCLEOTIDE SEQUENCE [LARGE SCALE GENOMIC DNA]</scope>
    <source>
        <strain evidence="5">JCM 15933</strain>
    </source>
</reference>
<evidence type="ECO:0008006" key="6">
    <source>
        <dbReference type="Google" id="ProtNLM"/>
    </source>
</evidence>
<keyword evidence="5" id="KW-1185">Reference proteome</keyword>
<sequence length="235" mass="23143">MRLRRTAAVAAAVTVTAVTLPGPLTAPAHAAPLGSITVTPATGSVDTDPMFATATASATCPANYGTNAGLRIARAGTSQFANLTRVGDDGDYDAVPPTLRPNRSMRAAFGTTPIADGDYTLVIVCTGESAGDHPDVFSTTIRVAGTTWTAGGGGPGPTTGPTTGPTGGPGGSGNKQTLNMQVDPAATSASPSPTGTPGGGLPRTGSAVARTAAIGLGLVAAGVLIVRLVRRRRLA</sequence>
<feature type="chain" id="PRO_5045943048" description="Gram-positive cocci surface proteins LPxTG domain-containing protein" evidence="3">
    <location>
        <begin position="31"/>
        <end position="235"/>
    </location>
</feature>
<organism evidence="4 5">
    <name type="scientific">Dactylosporangium maewongense</name>
    <dbReference type="NCBI Taxonomy" id="634393"/>
    <lineage>
        <taxon>Bacteria</taxon>
        <taxon>Bacillati</taxon>
        <taxon>Actinomycetota</taxon>
        <taxon>Actinomycetes</taxon>
        <taxon>Micromonosporales</taxon>
        <taxon>Micromonosporaceae</taxon>
        <taxon>Dactylosporangium</taxon>
    </lineage>
</organism>
<evidence type="ECO:0000256" key="1">
    <source>
        <dbReference type="SAM" id="MobiDB-lite"/>
    </source>
</evidence>
<protein>
    <recommendedName>
        <fullName evidence="6">Gram-positive cocci surface proteins LPxTG domain-containing protein</fullName>
    </recommendedName>
</protein>
<proteinExistence type="predicted"/>
<evidence type="ECO:0000313" key="5">
    <source>
        <dbReference type="Proteomes" id="UP001501470"/>
    </source>
</evidence>
<gene>
    <name evidence="4" type="ORF">GCM10009827_052430</name>
</gene>
<keyword evidence="3" id="KW-0732">Signal</keyword>
<dbReference type="Proteomes" id="UP001501470">
    <property type="component" value="Unassembled WGS sequence"/>
</dbReference>
<dbReference type="EMBL" id="BAAAQD010000010">
    <property type="protein sequence ID" value="GAA1528721.1"/>
    <property type="molecule type" value="Genomic_DNA"/>
</dbReference>
<evidence type="ECO:0000256" key="3">
    <source>
        <dbReference type="SAM" id="SignalP"/>
    </source>
</evidence>
<keyword evidence="2" id="KW-0812">Transmembrane</keyword>
<evidence type="ECO:0000313" key="4">
    <source>
        <dbReference type="EMBL" id="GAA1528721.1"/>
    </source>
</evidence>